<comment type="caution">
    <text evidence="1">The sequence shown here is derived from an EMBL/GenBank/DDBJ whole genome shotgun (WGS) entry which is preliminary data.</text>
</comment>
<dbReference type="SUPFAM" id="SSF51182">
    <property type="entry name" value="RmlC-like cupins"/>
    <property type="match status" value="1"/>
</dbReference>
<sequence length="207" mass="22528">MVMKIQKVTDRAFAPYGRMIGGFPCGDILEAMKKTPVPDGVVYTPSDEGLEACKNAEAAAQSLYGGMPIQLGYCNGHNKKLNAVEYHRDSEINIAATDLVLILGKQQDIEEDFTYDTAKMEAFLVPAGTVIEVYATTLHYAPCHVDESGFQCVVILPKGTNTDIEASKTIAEDRLLFARNKWLIGHEEGGLPEGAFIGLKGENLSID</sequence>
<evidence type="ECO:0000313" key="2">
    <source>
        <dbReference type="Proteomes" id="UP000823900"/>
    </source>
</evidence>
<organism evidence="1 2">
    <name type="scientific">Candidatus Lachnoclostridium stercoravium</name>
    <dbReference type="NCBI Taxonomy" id="2838633"/>
    <lineage>
        <taxon>Bacteria</taxon>
        <taxon>Bacillati</taxon>
        <taxon>Bacillota</taxon>
        <taxon>Clostridia</taxon>
        <taxon>Lachnospirales</taxon>
        <taxon>Lachnospiraceae</taxon>
    </lineage>
</organism>
<dbReference type="InterPro" id="IPR011051">
    <property type="entry name" value="RmlC_Cupin_sf"/>
</dbReference>
<dbReference type="Pfam" id="PF16161">
    <property type="entry name" value="DUF4867"/>
    <property type="match status" value="1"/>
</dbReference>
<protein>
    <submittedName>
        <fullName evidence="1">DUF4867 family protein</fullName>
    </submittedName>
</protein>
<gene>
    <name evidence="1" type="ORF">IAA07_10320</name>
</gene>
<accession>A0A9D2KN25</accession>
<dbReference type="EMBL" id="DWZA01000091">
    <property type="protein sequence ID" value="HJA71947.1"/>
    <property type="molecule type" value="Genomic_DNA"/>
</dbReference>
<dbReference type="GO" id="GO:0004848">
    <property type="term" value="F:ureidoglycolate hydrolase activity"/>
    <property type="evidence" value="ECO:0007669"/>
    <property type="project" value="InterPro"/>
</dbReference>
<dbReference type="AlphaFoldDB" id="A0A9D2KN25"/>
<reference evidence="1" key="1">
    <citation type="journal article" date="2021" name="PeerJ">
        <title>Extensive microbial diversity within the chicken gut microbiome revealed by metagenomics and culture.</title>
        <authorList>
            <person name="Gilroy R."/>
            <person name="Ravi A."/>
            <person name="Getino M."/>
            <person name="Pursley I."/>
            <person name="Horton D.L."/>
            <person name="Alikhan N.F."/>
            <person name="Baker D."/>
            <person name="Gharbi K."/>
            <person name="Hall N."/>
            <person name="Watson M."/>
            <person name="Adriaenssens E.M."/>
            <person name="Foster-Nyarko E."/>
            <person name="Jarju S."/>
            <person name="Secka A."/>
            <person name="Antonio M."/>
            <person name="Oren A."/>
            <person name="Chaudhuri R.R."/>
            <person name="La Ragione R."/>
            <person name="Hildebrand F."/>
            <person name="Pallen M.J."/>
        </authorList>
    </citation>
    <scope>NUCLEOTIDE SEQUENCE</scope>
    <source>
        <strain evidence="1">CHK178-16964</strain>
    </source>
</reference>
<dbReference type="InterPro" id="IPR024060">
    <property type="entry name" value="Ureidoglycolate_lyase_dom_sf"/>
</dbReference>
<evidence type="ECO:0000313" key="1">
    <source>
        <dbReference type="EMBL" id="HJA71947.1"/>
    </source>
</evidence>
<name>A0A9D2KN25_9FIRM</name>
<proteinExistence type="predicted"/>
<dbReference type="Proteomes" id="UP000823900">
    <property type="component" value="Unassembled WGS sequence"/>
</dbReference>
<dbReference type="InterPro" id="IPR032358">
    <property type="entry name" value="DUF4867"/>
</dbReference>
<dbReference type="Gene3D" id="2.60.120.480">
    <property type="entry name" value="Ureidoglycolate hydrolase"/>
    <property type="match status" value="1"/>
</dbReference>
<reference evidence="1" key="2">
    <citation type="submission" date="2021-04" db="EMBL/GenBank/DDBJ databases">
        <authorList>
            <person name="Gilroy R."/>
        </authorList>
    </citation>
    <scope>NUCLEOTIDE SEQUENCE</scope>
    <source>
        <strain evidence="1">CHK178-16964</strain>
    </source>
</reference>